<evidence type="ECO:0008006" key="4">
    <source>
        <dbReference type="Google" id="ProtNLM"/>
    </source>
</evidence>
<dbReference type="Proteomes" id="UP000002640">
    <property type="component" value="Unassembled WGS sequence"/>
</dbReference>
<dbReference type="InParanoid" id="G5A9M0"/>
<keyword evidence="3" id="KW-1185">Reference proteome</keyword>
<evidence type="ECO:0000313" key="3">
    <source>
        <dbReference type="Proteomes" id="UP000002640"/>
    </source>
</evidence>
<accession>G5A9M0</accession>
<keyword evidence="1" id="KW-1133">Transmembrane helix</keyword>
<dbReference type="SUPFAM" id="SSF52540">
    <property type="entry name" value="P-loop containing nucleoside triphosphate hydrolases"/>
    <property type="match status" value="1"/>
</dbReference>
<keyword evidence="1" id="KW-0812">Transmembrane</keyword>
<feature type="transmembrane region" description="Helical" evidence="1">
    <location>
        <begin position="105"/>
        <end position="127"/>
    </location>
</feature>
<evidence type="ECO:0000313" key="2">
    <source>
        <dbReference type="EMBL" id="EGZ07300.1"/>
    </source>
</evidence>
<dbReference type="RefSeq" id="XP_009536866.1">
    <property type="nucleotide sequence ID" value="XM_009538571.1"/>
</dbReference>
<organism evidence="2 3">
    <name type="scientific">Phytophthora sojae (strain P6497)</name>
    <name type="common">Soybean stem and root rot agent</name>
    <name type="synonym">Phytophthora megasperma f. sp. glycines</name>
    <dbReference type="NCBI Taxonomy" id="1094619"/>
    <lineage>
        <taxon>Eukaryota</taxon>
        <taxon>Sar</taxon>
        <taxon>Stramenopiles</taxon>
        <taxon>Oomycota</taxon>
        <taxon>Peronosporomycetes</taxon>
        <taxon>Peronosporales</taxon>
        <taxon>Peronosporaceae</taxon>
        <taxon>Phytophthora</taxon>
    </lineage>
</organism>
<dbReference type="OMA" id="KQAHIVT"/>
<protein>
    <recommendedName>
        <fullName evidence="4">NACHT domain-containing protein</fullName>
    </recommendedName>
</protein>
<name>G5A9M0_PHYSP</name>
<evidence type="ECO:0000256" key="1">
    <source>
        <dbReference type="SAM" id="Phobius"/>
    </source>
</evidence>
<dbReference type="AlphaFoldDB" id="G5A9M0"/>
<keyword evidence="1" id="KW-0472">Membrane</keyword>
<proteinExistence type="predicted"/>
<sequence length="346" mass="39125">MRGGSVKDALIVEVPGKDPVIPRTATMDDQEKIAQECSSLDDWSIGTVHEIPAISRFMSQLGGCTETGKIFWRLEDKQVVSLIIDGWFRESTTENRNALENKKSILIGSPGIGKSTLLCLMAFYLVFKRKKNVFLYRRTYEQGFNRCLLYMTHDAVQVVCFSVPSLEDPEASEIYEALTSQICAKNIWVLLDGFPYGEIPAGFEPFDMLATSQQVDLKSLEAVGSYCCLLPSWSKTDLMSLGRLLYEFAEDEMETRFYYSGGSVRDFTMDTVDDMRRGVDNVVTRSENTQLLFSSRGSILSGNSQFDRLRRTFVENSSEIAQFALPRHWEQVIDSEYALRSLSEPG</sequence>
<dbReference type="EMBL" id="JH159162">
    <property type="protein sequence ID" value="EGZ07300.1"/>
    <property type="molecule type" value="Genomic_DNA"/>
</dbReference>
<gene>
    <name evidence="2" type="ORF">PHYSODRAFT_528849</name>
</gene>
<dbReference type="GeneID" id="20661294"/>
<reference evidence="2 3" key="1">
    <citation type="journal article" date="2006" name="Science">
        <title>Phytophthora genome sequences uncover evolutionary origins and mechanisms of pathogenesis.</title>
        <authorList>
            <person name="Tyler B.M."/>
            <person name="Tripathy S."/>
            <person name="Zhang X."/>
            <person name="Dehal P."/>
            <person name="Jiang R.H."/>
            <person name="Aerts A."/>
            <person name="Arredondo F.D."/>
            <person name="Baxter L."/>
            <person name="Bensasson D."/>
            <person name="Beynon J.L."/>
            <person name="Chapman J."/>
            <person name="Damasceno C.M."/>
            <person name="Dorrance A.E."/>
            <person name="Dou D."/>
            <person name="Dickerman A.W."/>
            <person name="Dubchak I.L."/>
            <person name="Garbelotto M."/>
            <person name="Gijzen M."/>
            <person name="Gordon S.G."/>
            <person name="Govers F."/>
            <person name="Grunwald N.J."/>
            <person name="Huang W."/>
            <person name="Ivors K.L."/>
            <person name="Jones R.W."/>
            <person name="Kamoun S."/>
            <person name="Krampis K."/>
            <person name="Lamour K.H."/>
            <person name="Lee M.K."/>
            <person name="McDonald W.H."/>
            <person name="Medina M."/>
            <person name="Meijer H.J."/>
            <person name="Nordberg E.K."/>
            <person name="Maclean D.J."/>
            <person name="Ospina-Giraldo M.D."/>
            <person name="Morris P.F."/>
            <person name="Phuntumart V."/>
            <person name="Putnam N.H."/>
            <person name="Rash S."/>
            <person name="Rose J.K."/>
            <person name="Sakihama Y."/>
            <person name="Salamov A.A."/>
            <person name="Savidor A."/>
            <person name="Scheuring C.F."/>
            <person name="Smith B.M."/>
            <person name="Sobral B.W."/>
            <person name="Terry A."/>
            <person name="Torto-Alalibo T.A."/>
            <person name="Win J."/>
            <person name="Xu Z."/>
            <person name="Zhang H."/>
            <person name="Grigoriev I.V."/>
            <person name="Rokhsar D.S."/>
            <person name="Boore J.L."/>
        </authorList>
    </citation>
    <scope>NUCLEOTIDE SEQUENCE [LARGE SCALE GENOMIC DNA]</scope>
    <source>
        <strain evidence="2 3">P6497</strain>
    </source>
</reference>
<dbReference type="InterPro" id="IPR027417">
    <property type="entry name" value="P-loop_NTPase"/>
</dbReference>
<dbReference type="KEGG" id="psoj:PHYSODRAFT_528849"/>